<evidence type="ECO:0000256" key="1">
    <source>
        <dbReference type="SAM" id="Phobius"/>
    </source>
</evidence>
<feature type="transmembrane region" description="Helical" evidence="1">
    <location>
        <begin position="7"/>
        <end position="26"/>
    </location>
</feature>
<organism evidence="2 3">
    <name type="scientific">Aegilops tauschii subsp. strangulata</name>
    <name type="common">Goatgrass</name>
    <dbReference type="NCBI Taxonomy" id="200361"/>
    <lineage>
        <taxon>Eukaryota</taxon>
        <taxon>Viridiplantae</taxon>
        <taxon>Streptophyta</taxon>
        <taxon>Embryophyta</taxon>
        <taxon>Tracheophyta</taxon>
        <taxon>Spermatophyta</taxon>
        <taxon>Magnoliopsida</taxon>
        <taxon>Liliopsida</taxon>
        <taxon>Poales</taxon>
        <taxon>Poaceae</taxon>
        <taxon>BOP clade</taxon>
        <taxon>Pooideae</taxon>
        <taxon>Triticodae</taxon>
        <taxon>Triticeae</taxon>
        <taxon>Triticinae</taxon>
        <taxon>Aegilops</taxon>
    </lineage>
</organism>
<reference evidence="3" key="1">
    <citation type="journal article" date="2014" name="Science">
        <title>Ancient hybridizations among the ancestral genomes of bread wheat.</title>
        <authorList>
            <consortium name="International Wheat Genome Sequencing Consortium,"/>
            <person name="Marcussen T."/>
            <person name="Sandve S.R."/>
            <person name="Heier L."/>
            <person name="Spannagl M."/>
            <person name="Pfeifer M."/>
            <person name="Jakobsen K.S."/>
            <person name="Wulff B.B."/>
            <person name="Steuernagel B."/>
            <person name="Mayer K.F."/>
            <person name="Olsen O.A."/>
        </authorList>
    </citation>
    <scope>NUCLEOTIDE SEQUENCE [LARGE SCALE GENOMIC DNA]</scope>
    <source>
        <strain evidence="3">cv. AL8/78</strain>
    </source>
</reference>
<reference evidence="2" key="4">
    <citation type="submission" date="2019-03" db="UniProtKB">
        <authorList>
            <consortium name="EnsemblPlants"/>
        </authorList>
    </citation>
    <scope>IDENTIFICATION</scope>
</reference>
<protein>
    <submittedName>
        <fullName evidence="2">Uncharacterized protein</fullName>
    </submittedName>
</protein>
<dbReference type="EnsemblPlants" id="AET2Gv20641900.1">
    <property type="protein sequence ID" value="AET2Gv20641900.1"/>
    <property type="gene ID" value="AET2Gv20641900"/>
</dbReference>
<proteinExistence type="predicted"/>
<reference evidence="2" key="5">
    <citation type="journal article" date="2021" name="G3 (Bethesda)">
        <title>Aegilops tauschii genome assembly Aet v5.0 features greater sequence contiguity and improved annotation.</title>
        <authorList>
            <person name="Wang L."/>
            <person name="Zhu T."/>
            <person name="Rodriguez J.C."/>
            <person name="Deal K.R."/>
            <person name="Dubcovsky J."/>
            <person name="McGuire P.E."/>
            <person name="Lux T."/>
            <person name="Spannagl M."/>
            <person name="Mayer K.F.X."/>
            <person name="Baldrich P."/>
            <person name="Meyers B.C."/>
            <person name="Huo N."/>
            <person name="Gu Y.Q."/>
            <person name="Zhou H."/>
            <person name="Devos K.M."/>
            <person name="Bennetzen J.L."/>
            <person name="Unver T."/>
            <person name="Budak H."/>
            <person name="Gulick P.J."/>
            <person name="Galiba G."/>
            <person name="Kalapos B."/>
            <person name="Nelson D.R."/>
            <person name="Li P."/>
            <person name="You F.M."/>
            <person name="Luo M.C."/>
            <person name="Dvorak J."/>
        </authorList>
    </citation>
    <scope>NUCLEOTIDE SEQUENCE [LARGE SCALE GENOMIC DNA]</scope>
    <source>
        <strain evidence="2">cv. AL8/78</strain>
    </source>
</reference>
<evidence type="ECO:0000313" key="3">
    <source>
        <dbReference type="Proteomes" id="UP000015105"/>
    </source>
</evidence>
<dbReference type="Proteomes" id="UP000015105">
    <property type="component" value="Chromosome 2D"/>
</dbReference>
<accession>A0A453BV79</accession>
<name>A0A453BV79_AEGTS</name>
<dbReference type="AlphaFoldDB" id="A0A453BV79"/>
<dbReference type="Gramene" id="AET2Gv20641900.1">
    <property type="protein sequence ID" value="AET2Gv20641900.1"/>
    <property type="gene ID" value="AET2Gv20641900"/>
</dbReference>
<reference evidence="2" key="3">
    <citation type="journal article" date="2017" name="Nature">
        <title>Genome sequence of the progenitor of the wheat D genome Aegilops tauschii.</title>
        <authorList>
            <person name="Luo M.C."/>
            <person name="Gu Y.Q."/>
            <person name="Puiu D."/>
            <person name="Wang H."/>
            <person name="Twardziok S.O."/>
            <person name="Deal K.R."/>
            <person name="Huo N."/>
            <person name="Zhu T."/>
            <person name="Wang L."/>
            <person name="Wang Y."/>
            <person name="McGuire P.E."/>
            <person name="Liu S."/>
            <person name="Long H."/>
            <person name="Ramasamy R.K."/>
            <person name="Rodriguez J.C."/>
            <person name="Van S.L."/>
            <person name="Yuan L."/>
            <person name="Wang Z."/>
            <person name="Xia Z."/>
            <person name="Xiao L."/>
            <person name="Anderson O.D."/>
            <person name="Ouyang S."/>
            <person name="Liang Y."/>
            <person name="Zimin A.V."/>
            <person name="Pertea G."/>
            <person name="Qi P."/>
            <person name="Bennetzen J.L."/>
            <person name="Dai X."/>
            <person name="Dawson M.W."/>
            <person name="Muller H.G."/>
            <person name="Kugler K."/>
            <person name="Rivarola-Duarte L."/>
            <person name="Spannagl M."/>
            <person name="Mayer K.F.X."/>
            <person name="Lu F.H."/>
            <person name="Bevan M.W."/>
            <person name="Leroy P."/>
            <person name="Li P."/>
            <person name="You F.M."/>
            <person name="Sun Q."/>
            <person name="Liu Z."/>
            <person name="Lyons E."/>
            <person name="Wicker T."/>
            <person name="Salzberg S.L."/>
            <person name="Devos K.M."/>
            <person name="Dvorak J."/>
        </authorList>
    </citation>
    <scope>NUCLEOTIDE SEQUENCE [LARGE SCALE GENOMIC DNA]</scope>
    <source>
        <strain evidence="2">cv. AL8/78</strain>
    </source>
</reference>
<keyword evidence="1" id="KW-0812">Transmembrane</keyword>
<keyword evidence="3" id="KW-1185">Reference proteome</keyword>
<reference evidence="3" key="2">
    <citation type="journal article" date="2017" name="Nat. Plants">
        <title>The Aegilops tauschii genome reveals multiple impacts of transposons.</title>
        <authorList>
            <person name="Zhao G."/>
            <person name="Zou C."/>
            <person name="Li K."/>
            <person name="Wang K."/>
            <person name="Li T."/>
            <person name="Gao L."/>
            <person name="Zhang X."/>
            <person name="Wang H."/>
            <person name="Yang Z."/>
            <person name="Liu X."/>
            <person name="Jiang W."/>
            <person name="Mao L."/>
            <person name="Kong X."/>
            <person name="Jiao Y."/>
            <person name="Jia J."/>
        </authorList>
    </citation>
    <scope>NUCLEOTIDE SEQUENCE [LARGE SCALE GENOMIC DNA]</scope>
    <source>
        <strain evidence="3">cv. AL8/78</strain>
    </source>
</reference>
<sequence>MRHYAHLCPFALRIFSVLLMIISIFLEKKQGFSNSHSDNR</sequence>
<keyword evidence="1" id="KW-0472">Membrane</keyword>
<evidence type="ECO:0000313" key="2">
    <source>
        <dbReference type="EnsemblPlants" id="AET2Gv20641900.1"/>
    </source>
</evidence>
<keyword evidence="1" id="KW-1133">Transmembrane helix</keyword>